<comment type="caution">
    <text evidence="2">The sequence shown here is derived from an EMBL/GenBank/DDBJ whole genome shotgun (WGS) entry which is preliminary data.</text>
</comment>
<feature type="domain" description="BIG2" evidence="1">
    <location>
        <begin position="198"/>
        <end position="276"/>
    </location>
</feature>
<feature type="domain" description="BIG2" evidence="1">
    <location>
        <begin position="39"/>
        <end position="116"/>
    </location>
</feature>
<dbReference type="Pfam" id="PF02368">
    <property type="entry name" value="Big_2"/>
    <property type="match status" value="2"/>
</dbReference>
<dbReference type="InterPro" id="IPR003343">
    <property type="entry name" value="Big_2"/>
</dbReference>
<reference evidence="2 3" key="1">
    <citation type="submission" date="2020-07" db="EMBL/GenBank/DDBJ databases">
        <title>Characterization and genome sequencing of isolate MD1, a novel member within the family Lachnospiraceae.</title>
        <authorList>
            <person name="Rettenmaier R."/>
            <person name="Di Bello L."/>
            <person name="Zinser C."/>
            <person name="Scheitz K."/>
            <person name="Liebl W."/>
            <person name="Zverlov V."/>
        </authorList>
    </citation>
    <scope>NUCLEOTIDE SEQUENCE [LARGE SCALE GENOMIC DNA]</scope>
    <source>
        <strain evidence="2 3">MD1</strain>
    </source>
</reference>
<evidence type="ECO:0000313" key="3">
    <source>
        <dbReference type="Proteomes" id="UP000574276"/>
    </source>
</evidence>
<dbReference type="InterPro" id="IPR008964">
    <property type="entry name" value="Invasin/intimin_cell_adhesion"/>
</dbReference>
<protein>
    <submittedName>
        <fullName evidence="2">Ig-like domain-containing protein</fullName>
    </submittedName>
</protein>
<dbReference type="EMBL" id="JACEGA010000001">
    <property type="protein sequence ID" value="MBB2182955.1"/>
    <property type="molecule type" value="Genomic_DNA"/>
</dbReference>
<dbReference type="Gene3D" id="2.60.40.1080">
    <property type="match status" value="3"/>
</dbReference>
<dbReference type="RefSeq" id="WP_228352642.1">
    <property type="nucleotide sequence ID" value="NZ_JACEGA010000001.1"/>
</dbReference>
<keyword evidence="3" id="KW-1185">Reference proteome</keyword>
<evidence type="ECO:0000313" key="2">
    <source>
        <dbReference type="EMBL" id="MBB2182955.1"/>
    </source>
</evidence>
<dbReference type="AlphaFoldDB" id="A0A839JZ53"/>
<feature type="domain" description="BIG2" evidence="1">
    <location>
        <begin position="385"/>
        <end position="467"/>
    </location>
</feature>
<name>A0A839JZ53_9FIRM</name>
<dbReference type="SUPFAM" id="SSF49373">
    <property type="entry name" value="Invasin/intimin cell-adhesion fragments"/>
    <property type="match status" value="3"/>
</dbReference>
<evidence type="ECO:0000259" key="1">
    <source>
        <dbReference type="SMART" id="SM00635"/>
    </source>
</evidence>
<proteinExistence type="predicted"/>
<gene>
    <name evidence="2" type="ORF">H0486_08700</name>
</gene>
<sequence>MSKTMKRIAVLLITTLIAPAIVSFIPSVKSLTVAEVKAAEAKSKLIKTSATIGIQSSPEYISIENYNENAKYTFSSADKKIATVNEYGMVRGIAKGKTKIKVTETLGGEKKEIGTLSVNVVNAKIDPKEVEIGLNGYGYVPIAYINYEAKYSLKSADSKIVAINEYGTLEGKKLGKTTVSVTETYKGKTRKLGSCTIKVINSRLATKQTEIPVAGTTYCDLLVDCINSKATYTCKSSDKSIVSVDEYGNIFGLKEGTADVTISETYNKKTRKLGTVKVKVVGSSIEAEYSNIELGVNSSTSLTDIVYIKNYIWEAYYSCESEDESIVKVEEVESDWGSKYTNLIGKALGSTKLTIYENYNGTKRKVGTVTVTVKDFPVTGLELYTYDFLEVDGKYTRKYYLGEDYKSDSLRYYINLSPYNATTPVTYETSDETIVKVDETGVVTPVKEGKATITITCGSYSVSFVAEITTYSDTLDEADW</sequence>
<dbReference type="SMART" id="SM00635">
    <property type="entry name" value="BID_2"/>
    <property type="match status" value="3"/>
</dbReference>
<organism evidence="2 3">
    <name type="scientific">Variimorphobacter saccharofermentans</name>
    <dbReference type="NCBI Taxonomy" id="2755051"/>
    <lineage>
        <taxon>Bacteria</taxon>
        <taxon>Bacillati</taxon>
        <taxon>Bacillota</taxon>
        <taxon>Clostridia</taxon>
        <taxon>Lachnospirales</taxon>
        <taxon>Lachnospiraceae</taxon>
        <taxon>Variimorphobacter</taxon>
    </lineage>
</organism>
<dbReference type="Proteomes" id="UP000574276">
    <property type="component" value="Unassembled WGS sequence"/>
</dbReference>
<accession>A0A839JZ53</accession>